<gene>
    <name evidence="1" type="ORF">BN863_33560</name>
</gene>
<keyword evidence="2" id="KW-1185">Reference proteome</keyword>
<dbReference type="HOGENOM" id="CLU_1040984_0_0_10"/>
<protein>
    <recommendedName>
        <fullName evidence="3">Glutamate dehydrogenase</fullName>
    </recommendedName>
</protein>
<evidence type="ECO:0000313" key="2">
    <source>
        <dbReference type="Proteomes" id="UP000016160"/>
    </source>
</evidence>
<evidence type="ECO:0000313" key="1">
    <source>
        <dbReference type="EMBL" id="CDF81068.1"/>
    </source>
</evidence>
<sequence length="250" mass="28594">MLNNLKPLSLFLLIFSFYNSVYSQSLTGYELGILAGPVQMRSDFGLKGDKDTNLGNIGLGVGVMLDINPMDWGSRRNYAYDHFKLRFDLSYNKTNLKHYGKFVDPSQNSDNANKLRNQRGEAKNFSGGIALEYYPLSLRSFFYNFFDFSPYILLGAQYTFAQPGTNITDPDQLYGPWDKNSVSSESFYTGAINTGVGVRFKISAYSDLLFEAKYHFYNSDWVDGLNHQLSYNKNNDALIWVNFGYVYYLN</sequence>
<evidence type="ECO:0008006" key="3">
    <source>
        <dbReference type="Google" id="ProtNLM"/>
    </source>
</evidence>
<dbReference type="eggNOG" id="COG3047">
    <property type="taxonomic scope" value="Bacteria"/>
</dbReference>
<dbReference type="Proteomes" id="UP000016160">
    <property type="component" value="Chromosome"/>
</dbReference>
<dbReference type="RefSeq" id="WP_038532564.1">
    <property type="nucleotide sequence ID" value="NZ_HG315671.1"/>
</dbReference>
<organism evidence="1 2">
    <name type="scientific">Formosa agariphila (strain DSM 15362 / KCTC 12365 / LMG 23005 / KMM 3901 / M-2Alg 35-1)</name>
    <dbReference type="NCBI Taxonomy" id="1347342"/>
    <lineage>
        <taxon>Bacteria</taxon>
        <taxon>Pseudomonadati</taxon>
        <taxon>Bacteroidota</taxon>
        <taxon>Flavobacteriia</taxon>
        <taxon>Flavobacteriales</taxon>
        <taxon>Flavobacteriaceae</taxon>
        <taxon>Formosa</taxon>
    </lineage>
</organism>
<dbReference type="AlphaFoldDB" id="T2KRC4"/>
<dbReference type="OrthoDB" id="1142271at2"/>
<dbReference type="PATRIC" id="fig|1347342.6.peg.3384"/>
<dbReference type="NCBIfam" id="NF047659">
    <property type="entry name" value="THC0290_0291_fam"/>
    <property type="match status" value="1"/>
</dbReference>
<dbReference type="EMBL" id="HG315671">
    <property type="protein sequence ID" value="CDF81068.1"/>
    <property type="molecule type" value="Genomic_DNA"/>
</dbReference>
<accession>T2KRC4</accession>
<name>T2KRC4_FORAG</name>
<dbReference type="STRING" id="1347342.BN863_33560"/>
<proteinExistence type="predicted"/>
<reference evidence="1 2" key="1">
    <citation type="journal article" date="2013" name="Appl. Environ. Microbiol.">
        <title>The genome of the alga-associated marine flavobacterium Formosa agariphila KMM 3901T reveals a broad potential for degradation of algal polysaccharides.</title>
        <authorList>
            <person name="Mann A.J."/>
            <person name="Hahnke R.L."/>
            <person name="Huang S."/>
            <person name="Werner J."/>
            <person name="Xing P."/>
            <person name="Barbeyron T."/>
            <person name="Huettel B."/>
            <person name="Stueber K."/>
            <person name="Reinhardt R."/>
            <person name="Harder J."/>
            <person name="Gloeckner F.O."/>
            <person name="Amann R.I."/>
            <person name="Teeling H."/>
        </authorList>
    </citation>
    <scope>NUCLEOTIDE SEQUENCE [LARGE SCALE GENOMIC DNA]</scope>
    <source>
        <strain evidence="2">DSM 15362 / KCTC 12365 / LMG 23005 / KMM 3901</strain>
    </source>
</reference>